<dbReference type="SMART" id="SM00857">
    <property type="entry name" value="Resolvase"/>
    <property type="match status" value="1"/>
</dbReference>
<name>A0A9D1JXJ2_9BACT</name>
<evidence type="ECO:0000259" key="8">
    <source>
        <dbReference type="PROSITE" id="PS51736"/>
    </source>
</evidence>
<dbReference type="InterPro" id="IPR036162">
    <property type="entry name" value="Resolvase-like_N_sf"/>
</dbReference>
<dbReference type="GO" id="GO:0015074">
    <property type="term" value="P:DNA integration"/>
    <property type="evidence" value="ECO:0007669"/>
    <property type="project" value="UniProtKB-KW"/>
</dbReference>
<organism evidence="9 10">
    <name type="scientific">Candidatus Galligastranaerophilus intestinavium</name>
    <dbReference type="NCBI Taxonomy" id="2840836"/>
    <lineage>
        <taxon>Bacteria</taxon>
        <taxon>Candidatus Galligastranaerophilus</taxon>
    </lineage>
</organism>
<dbReference type="SUPFAM" id="SSF53041">
    <property type="entry name" value="Resolvase-like"/>
    <property type="match status" value="1"/>
</dbReference>
<dbReference type="InterPro" id="IPR006118">
    <property type="entry name" value="Recombinase_CS"/>
</dbReference>
<keyword evidence="4" id="KW-0233">DNA recombination</keyword>
<dbReference type="Pfam" id="PF00239">
    <property type="entry name" value="Resolvase"/>
    <property type="match status" value="1"/>
</dbReference>
<evidence type="ECO:0000256" key="6">
    <source>
        <dbReference type="PROSITE-ProRule" id="PRU10137"/>
    </source>
</evidence>
<dbReference type="PROSITE" id="PS00397">
    <property type="entry name" value="RECOMBINASES_1"/>
    <property type="match status" value="1"/>
</dbReference>
<dbReference type="PANTHER" id="PTHR30461:SF26">
    <property type="entry name" value="RESOLVASE HOMOLOG YNEB"/>
    <property type="match status" value="1"/>
</dbReference>
<feature type="domain" description="Resolvase/invertase-type recombinase catalytic" evidence="8">
    <location>
        <begin position="6"/>
        <end position="139"/>
    </location>
</feature>
<dbReference type="InterPro" id="IPR006119">
    <property type="entry name" value="Resolv_N"/>
</dbReference>
<dbReference type="PROSITE" id="PS51736">
    <property type="entry name" value="RECOMBINASES_3"/>
    <property type="match status" value="1"/>
</dbReference>
<dbReference type="PANTHER" id="PTHR30461">
    <property type="entry name" value="DNA-INVERTASE FROM LAMBDOID PROPHAGE"/>
    <property type="match status" value="1"/>
</dbReference>
<dbReference type="AlphaFoldDB" id="A0A9D1JXJ2"/>
<dbReference type="Gene3D" id="3.40.50.1390">
    <property type="entry name" value="Resolvase, N-terminal catalytic domain"/>
    <property type="match status" value="1"/>
</dbReference>
<evidence type="ECO:0000256" key="4">
    <source>
        <dbReference type="ARBA" id="ARBA00023172"/>
    </source>
</evidence>
<protein>
    <submittedName>
        <fullName evidence="9">Recombinase family protein</fullName>
    </submittedName>
</protein>
<reference evidence="9" key="1">
    <citation type="submission" date="2020-10" db="EMBL/GenBank/DDBJ databases">
        <authorList>
            <person name="Gilroy R."/>
        </authorList>
    </citation>
    <scope>NUCLEOTIDE SEQUENCE</scope>
    <source>
        <strain evidence="9">CHK152-2871</strain>
    </source>
</reference>
<proteinExistence type="inferred from homology"/>
<evidence type="ECO:0000256" key="2">
    <source>
        <dbReference type="ARBA" id="ARBA00022908"/>
    </source>
</evidence>
<accession>A0A9D1JXJ2</accession>
<feature type="compositionally biased region" description="Polar residues" evidence="7">
    <location>
        <begin position="214"/>
        <end position="227"/>
    </location>
</feature>
<dbReference type="Proteomes" id="UP000886865">
    <property type="component" value="Unassembled WGS sequence"/>
</dbReference>
<evidence type="ECO:0000256" key="7">
    <source>
        <dbReference type="SAM" id="MobiDB-lite"/>
    </source>
</evidence>
<sequence>MTGTGQKVGYIRVSSIEQNTESQKSLLDKVGMDKIFAEKISGKNTDRPQLQAMLEYVREGDTVYIKDLSRLARNTKDLLNIVEYLTNKGVALKSIKENIDTSSNFGKLMITFLAAIYEFERANLLERQKDGIAVAKLKGKYKGRKKVDKPANFSEVYQKWLKREIKSIAAIRELNISEYAFYKFVKESGSRSGVGGNGEFSTTQLYDGDVGTQALPSTTGAEENANG</sequence>
<evidence type="ECO:0000313" key="9">
    <source>
        <dbReference type="EMBL" id="HIS74195.1"/>
    </source>
</evidence>
<dbReference type="FunFam" id="3.40.50.1390:FF:000001">
    <property type="entry name" value="DNA recombinase"/>
    <property type="match status" value="1"/>
</dbReference>
<keyword evidence="2" id="KW-0229">DNA integration</keyword>
<evidence type="ECO:0000256" key="5">
    <source>
        <dbReference type="PIRSR" id="PIRSR606118-50"/>
    </source>
</evidence>
<keyword evidence="3" id="KW-0238">DNA-binding</keyword>
<dbReference type="EMBL" id="DVJQ01000034">
    <property type="protein sequence ID" value="HIS74195.1"/>
    <property type="molecule type" value="Genomic_DNA"/>
</dbReference>
<dbReference type="CDD" id="cd03768">
    <property type="entry name" value="SR_ResInv"/>
    <property type="match status" value="1"/>
</dbReference>
<comment type="caution">
    <text evidence="9">The sequence shown here is derived from an EMBL/GenBank/DDBJ whole genome shotgun (WGS) entry which is preliminary data.</text>
</comment>
<evidence type="ECO:0000256" key="3">
    <source>
        <dbReference type="ARBA" id="ARBA00023125"/>
    </source>
</evidence>
<evidence type="ECO:0000256" key="1">
    <source>
        <dbReference type="ARBA" id="ARBA00009913"/>
    </source>
</evidence>
<reference evidence="9" key="2">
    <citation type="journal article" date="2021" name="PeerJ">
        <title>Extensive microbial diversity within the chicken gut microbiome revealed by metagenomics and culture.</title>
        <authorList>
            <person name="Gilroy R."/>
            <person name="Ravi A."/>
            <person name="Getino M."/>
            <person name="Pursley I."/>
            <person name="Horton D.L."/>
            <person name="Alikhan N.F."/>
            <person name="Baker D."/>
            <person name="Gharbi K."/>
            <person name="Hall N."/>
            <person name="Watson M."/>
            <person name="Adriaenssens E.M."/>
            <person name="Foster-Nyarko E."/>
            <person name="Jarju S."/>
            <person name="Secka A."/>
            <person name="Antonio M."/>
            <person name="Oren A."/>
            <person name="Chaudhuri R.R."/>
            <person name="La Ragione R."/>
            <person name="Hildebrand F."/>
            <person name="Pallen M.J."/>
        </authorList>
    </citation>
    <scope>NUCLEOTIDE SEQUENCE</scope>
    <source>
        <strain evidence="9">CHK152-2871</strain>
    </source>
</reference>
<gene>
    <name evidence="9" type="ORF">IAA86_04140</name>
</gene>
<dbReference type="InterPro" id="IPR050639">
    <property type="entry name" value="SSR_resolvase"/>
</dbReference>
<evidence type="ECO:0000313" key="10">
    <source>
        <dbReference type="Proteomes" id="UP000886865"/>
    </source>
</evidence>
<dbReference type="GO" id="GO:0000150">
    <property type="term" value="F:DNA strand exchange activity"/>
    <property type="evidence" value="ECO:0007669"/>
    <property type="project" value="InterPro"/>
</dbReference>
<feature type="active site" description="O-(5'-phospho-DNA)-serine intermediate" evidence="5 6">
    <location>
        <position position="14"/>
    </location>
</feature>
<comment type="similarity">
    <text evidence="1">Belongs to the site-specific recombinase resolvase family.</text>
</comment>
<dbReference type="GO" id="GO:0003677">
    <property type="term" value="F:DNA binding"/>
    <property type="evidence" value="ECO:0007669"/>
    <property type="project" value="UniProtKB-KW"/>
</dbReference>
<feature type="region of interest" description="Disordered" evidence="7">
    <location>
        <begin position="188"/>
        <end position="227"/>
    </location>
</feature>